<evidence type="ECO:0000313" key="3">
    <source>
        <dbReference type="Proteomes" id="UP000006854"/>
    </source>
</evidence>
<gene>
    <name evidence="2" type="ordered locus">SVEN_6168</name>
</gene>
<feature type="region of interest" description="Disordered" evidence="1">
    <location>
        <begin position="162"/>
        <end position="182"/>
    </location>
</feature>
<feature type="region of interest" description="Disordered" evidence="1">
    <location>
        <begin position="1"/>
        <end position="23"/>
    </location>
</feature>
<evidence type="ECO:0000313" key="2">
    <source>
        <dbReference type="EMBL" id="CCA59454.1"/>
    </source>
</evidence>
<accession>F2RDG2</accession>
<evidence type="ECO:0000256" key="1">
    <source>
        <dbReference type="SAM" id="MobiDB-lite"/>
    </source>
</evidence>
<dbReference type="EMBL" id="FR845719">
    <property type="protein sequence ID" value="CCA59454.1"/>
    <property type="molecule type" value="Genomic_DNA"/>
</dbReference>
<protein>
    <submittedName>
        <fullName evidence="2">Uncharacterized protein</fullName>
    </submittedName>
</protein>
<organism evidence="2 3">
    <name type="scientific">Streptomyces venezuelae (strain ATCC 10712 / CBS 650.69 / DSM 40230 / JCM 4526 / NBRC 13096 / PD 04745)</name>
    <dbReference type="NCBI Taxonomy" id="953739"/>
    <lineage>
        <taxon>Bacteria</taxon>
        <taxon>Bacillati</taxon>
        <taxon>Actinomycetota</taxon>
        <taxon>Actinomycetes</taxon>
        <taxon>Kitasatosporales</taxon>
        <taxon>Streptomycetaceae</taxon>
        <taxon>Streptomyces</taxon>
    </lineage>
</organism>
<reference evidence="2 3" key="1">
    <citation type="journal article" date="2011" name="BMC Genomics">
        <title>Genome-wide analysis of the role of GlnR in Streptomyces venezuelae provides new insights into global nitrogen regulation in actinomycetes.</title>
        <authorList>
            <person name="Pullan S.T."/>
            <person name="Bibb M.J."/>
            <person name="Merrick M."/>
        </authorList>
    </citation>
    <scope>NUCLEOTIDE SEQUENCE [LARGE SCALE GENOMIC DNA]</scope>
    <source>
        <strain evidence="2">ATCC 10712</strain>
    </source>
</reference>
<sequence length="209" mass="21914">MTDAAITNEAVSQPASMLQPVDSCPRGWRLSPANSRSDMARPGMALGAARWMMDAATKLSAVELRLRQLAWAAEVPATPVELAAVINSLRSTASTVREHVDRMGLLARILDGDVPLATIFPTGDPWGVAARASERIDFGGPAIVPTVWQLIKPCSRDLSACSTGGSSGTGGRPPSTCADAGPESLRQCSDGMMSVPYASMVASRLSCML</sequence>
<dbReference type="eggNOG" id="ENOG502ZV1U">
    <property type="taxonomic scope" value="Bacteria"/>
</dbReference>
<dbReference type="KEGG" id="sve:SVEN_6168"/>
<dbReference type="AlphaFoldDB" id="F2RDG2"/>
<keyword evidence="3" id="KW-1185">Reference proteome</keyword>
<dbReference type="HOGENOM" id="CLU_1314827_0_0_11"/>
<name>F2RDG2_STRVP</name>
<proteinExistence type="predicted"/>
<dbReference type="Proteomes" id="UP000006854">
    <property type="component" value="Chromosome"/>
</dbReference>